<evidence type="ECO:0000256" key="1">
    <source>
        <dbReference type="ARBA" id="ARBA00012515"/>
    </source>
</evidence>
<reference evidence="6" key="1">
    <citation type="submission" date="2023-04" db="EMBL/GenBank/DDBJ databases">
        <title>Chromosome-level genome of Chaenocephalus aceratus.</title>
        <authorList>
            <person name="Park H."/>
        </authorList>
    </citation>
    <scope>NUCLEOTIDE SEQUENCE</scope>
    <source>
        <strain evidence="6">DE</strain>
        <tissue evidence="6">Muscle</tissue>
    </source>
</reference>
<dbReference type="EC" id="4.1.2.4" evidence="1"/>
<comment type="catalytic activity">
    <reaction evidence="5">
        <text>2-deoxy-D-ribose 5-phosphate = D-glyceraldehyde 3-phosphate + acetaldehyde</text>
        <dbReference type="Rhea" id="RHEA:12821"/>
        <dbReference type="ChEBI" id="CHEBI:15343"/>
        <dbReference type="ChEBI" id="CHEBI:59776"/>
        <dbReference type="ChEBI" id="CHEBI:62877"/>
        <dbReference type="EC" id="4.1.2.4"/>
    </reaction>
</comment>
<name>A0AAD9FPC9_DISEL</name>
<dbReference type="PANTHER" id="PTHR10889:SF3">
    <property type="entry name" value="DEOXYRIBOSE-PHOSPHATE ALDOLASE"/>
    <property type="match status" value="1"/>
</dbReference>
<dbReference type="AlphaFoldDB" id="A0AAD9FPC9"/>
<evidence type="ECO:0000256" key="3">
    <source>
        <dbReference type="ARBA" id="ARBA00023270"/>
    </source>
</evidence>
<keyword evidence="3" id="KW-0704">Schiff base</keyword>
<evidence type="ECO:0000256" key="5">
    <source>
        <dbReference type="ARBA" id="ARBA00048791"/>
    </source>
</evidence>
<evidence type="ECO:0000256" key="4">
    <source>
        <dbReference type="ARBA" id="ARBA00032755"/>
    </source>
</evidence>
<dbReference type="GO" id="GO:0009264">
    <property type="term" value="P:deoxyribonucleotide catabolic process"/>
    <property type="evidence" value="ECO:0007669"/>
    <property type="project" value="InterPro"/>
</dbReference>
<evidence type="ECO:0000313" key="7">
    <source>
        <dbReference type="Proteomes" id="UP001228049"/>
    </source>
</evidence>
<dbReference type="Proteomes" id="UP001228049">
    <property type="component" value="Unassembled WGS sequence"/>
</dbReference>
<sequence>MSTRNPGMNLDLEWVSKVRVNTQAVLKRAQQIQGQKLPKKQWQAAWLLKAVTCIDLTTLAGDDTPSNVHGCV</sequence>
<protein>
    <recommendedName>
        <fullName evidence="1">deoxyribose-phosphate aldolase</fullName>
        <ecNumber evidence="1">4.1.2.4</ecNumber>
    </recommendedName>
    <alternativeName>
        <fullName evidence="4">2-deoxy-D-ribose 5-phosphate aldolase</fullName>
    </alternativeName>
</protein>
<dbReference type="PANTHER" id="PTHR10889">
    <property type="entry name" value="DEOXYRIBOSE-PHOSPHATE ALDOLASE"/>
    <property type="match status" value="1"/>
</dbReference>
<evidence type="ECO:0000313" key="6">
    <source>
        <dbReference type="EMBL" id="KAK1906635.1"/>
    </source>
</evidence>
<dbReference type="GO" id="GO:0016052">
    <property type="term" value="P:carbohydrate catabolic process"/>
    <property type="evidence" value="ECO:0007669"/>
    <property type="project" value="TreeGrafter"/>
</dbReference>
<gene>
    <name evidence="6" type="ORF">KUDE01_009031</name>
</gene>
<dbReference type="InterPro" id="IPR011343">
    <property type="entry name" value="DeoC"/>
</dbReference>
<proteinExistence type="predicted"/>
<comment type="caution">
    <text evidence="6">The sequence shown here is derived from an EMBL/GenBank/DDBJ whole genome shotgun (WGS) entry which is preliminary data.</text>
</comment>
<dbReference type="Gene3D" id="3.20.20.70">
    <property type="entry name" value="Aldolase class I"/>
    <property type="match status" value="1"/>
</dbReference>
<dbReference type="EMBL" id="JASDAP010000001">
    <property type="protein sequence ID" value="KAK1906635.1"/>
    <property type="molecule type" value="Genomic_DNA"/>
</dbReference>
<keyword evidence="2" id="KW-0456">Lyase</keyword>
<organism evidence="6 7">
    <name type="scientific">Dissostichus eleginoides</name>
    <name type="common">Patagonian toothfish</name>
    <name type="synonym">Dissostichus amissus</name>
    <dbReference type="NCBI Taxonomy" id="100907"/>
    <lineage>
        <taxon>Eukaryota</taxon>
        <taxon>Metazoa</taxon>
        <taxon>Chordata</taxon>
        <taxon>Craniata</taxon>
        <taxon>Vertebrata</taxon>
        <taxon>Euteleostomi</taxon>
        <taxon>Actinopterygii</taxon>
        <taxon>Neopterygii</taxon>
        <taxon>Teleostei</taxon>
        <taxon>Neoteleostei</taxon>
        <taxon>Acanthomorphata</taxon>
        <taxon>Eupercaria</taxon>
        <taxon>Perciformes</taxon>
        <taxon>Notothenioidei</taxon>
        <taxon>Nototheniidae</taxon>
        <taxon>Dissostichus</taxon>
    </lineage>
</organism>
<dbReference type="GO" id="GO:0005737">
    <property type="term" value="C:cytoplasm"/>
    <property type="evidence" value="ECO:0007669"/>
    <property type="project" value="InterPro"/>
</dbReference>
<dbReference type="GO" id="GO:0004139">
    <property type="term" value="F:deoxyribose-phosphate aldolase activity"/>
    <property type="evidence" value="ECO:0007669"/>
    <property type="project" value="UniProtKB-EC"/>
</dbReference>
<evidence type="ECO:0000256" key="2">
    <source>
        <dbReference type="ARBA" id="ARBA00023239"/>
    </source>
</evidence>
<accession>A0AAD9FPC9</accession>
<dbReference type="InterPro" id="IPR013785">
    <property type="entry name" value="Aldolase_TIM"/>
</dbReference>
<keyword evidence="7" id="KW-1185">Reference proteome</keyword>